<proteinExistence type="inferred from homology"/>
<feature type="active site" evidence="4">
    <location>
        <position position="18"/>
    </location>
</feature>
<reference evidence="7 8" key="1">
    <citation type="submission" date="2021-01" db="EMBL/GenBank/DDBJ databases">
        <title>Chryseolinea sp. Jin1 Genome sequencing and assembly.</title>
        <authorList>
            <person name="Kim I."/>
        </authorList>
    </citation>
    <scope>NUCLEOTIDE SEQUENCE [LARGE SCALE GENOMIC DNA]</scope>
    <source>
        <strain evidence="7 8">Jin1</strain>
    </source>
</reference>
<dbReference type="EC" id="3.6.1.7" evidence="2 4"/>
<sequence length="89" mass="10019">MKHIAIRIRGKVQGVFYRASTEQQARTLGVNGFVRNEADGSVYVEAEGEEQAVDALALWCRQGPPRATVEQVDITEIAPRNFTDFVQRR</sequence>
<protein>
    <recommendedName>
        <fullName evidence="2 4">acylphosphatase</fullName>
        <ecNumber evidence="2 4">3.6.1.7</ecNumber>
    </recommendedName>
</protein>
<gene>
    <name evidence="7" type="ORF">JI741_13850</name>
</gene>
<evidence type="ECO:0000313" key="8">
    <source>
        <dbReference type="Proteomes" id="UP000613030"/>
    </source>
</evidence>
<evidence type="ECO:0000256" key="2">
    <source>
        <dbReference type="ARBA" id="ARBA00012150"/>
    </source>
</evidence>
<feature type="domain" description="Acylphosphatase-like" evidence="6">
    <location>
        <begin position="3"/>
        <end position="89"/>
    </location>
</feature>
<dbReference type="Gene3D" id="3.30.70.100">
    <property type="match status" value="1"/>
</dbReference>
<dbReference type="PANTHER" id="PTHR47268:SF4">
    <property type="entry name" value="ACYLPHOSPHATASE"/>
    <property type="match status" value="1"/>
</dbReference>
<evidence type="ECO:0000256" key="3">
    <source>
        <dbReference type="ARBA" id="ARBA00047645"/>
    </source>
</evidence>
<dbReference type="EMBL" id="JAERRB010000004">
    <property type="protein sequence ID" value="MBL0742309.1"/>
    <property type="molecule type" value="Genomic_DNA"/>
</dbReference>
<dbReference type="PROSITE" id="PS51160">
    <property type="entry name" value="ACYLPHOSPHATASE_3"/>
    <property type="match status" value="1"/>
</dbReference>
<dbReference type="InterPro" id="IPR001792">
    <property type="entry name" value="Acylphosphatase-like_dom"/>
</dbReference>
<dbReference type="InterPro" id="IPR020456">
    <property type="entry name" value="Acylphosphatase"/>
</dbReference>
<dbReference type="InterPro" id="IPR036046">
    <property type="entry name" value="Acylphosphatase-like_dom_sf"/>
</dbReference>
<comment type="similarity">
    <text evidence="1 5">Belongs to the acylphosphatase family.</text>
</comment>
<dbReference type="PANTHER" id="PTHR47268">
    <property type="entry name" value="ACYLPHOSPHATASE"/>
    <property type="match status" value="1"/>
</dbReference>
<feature type="active site" evidence="4">
    <location>
        <position position="36"/>
    </location>
</feature>
<dbReference type="InterPro" id="IPR017968">
    <property type="entry name" value="Acylphosphatase_CS"/>
</dbReference>
<comment type="catalytic activity">
    <reaction evidence="3 4">
        <text>an acyl phosphate + H2O = a carboxylate + phosphate + H(+)</text>
        <dbReference type="Rhea" id="RHEA:14965"/>
        <dbReference type="ChEBI" id="CHEBI:15377"/>
        <dbReference type="ChEBI" id="CHEBI:15378"/>
        <dbReference type="ChEBI" id="CHEBI:29067"/>
        <dbReference type="ChEBI" id="CHEBI:43474"/>
        <dbReference type="ChEBI" id="CHEBI:59918"/>
        <dbReference type="EC" id="3.6.1.7"/>
    </reaction>
</comment>
<comment type="caution">
    <text evidence="7">The sequence shown here is derived from an EMBL/GenBank/DDBJ whole genome shotgun (WGS) entry which is preliminary data.</text>
</comment>
<accession>A0ABS1KSG5</accession>
<name>A0ABS1KSG5_9BACT</name>
<evidence type="ECO:0000256" key="1">
    <source>
        <dbReference type="ARBA" id="ARBA00005614"/>
    </source>
</evidence>
<dbReference type="PRINTS" id="PR00112">
    <property type="entry name" value="ACYLPHPHTASE"/>
</dbReference>
<evidence type="ECO:0000259" key="6">
    <source>
        <dbReference type="PROSITE" id="PS51160"/>
    </source>
</evidence>
<keyword evidence="4" id="KW-0378">Hydrolase</keyword>
<dbReference type="SUPFAM" id="SSF54975">
    <property type="entry name" value="Acylphosphatase/BLUF domain-like"/>
    <property type="match status" value="1"/>
</dbReference>
<evidence type="ECO:0000256" key="4">
    <source>
        <dbReference type="PROSITE-ProRule" id="PRU00520"/>
    </source>
</evidence>
<dbReference type="Proteomes" id="UP000613030">
    <property type="component" value="Unassembled WGS sequence"/>
</dbReference>
<dbReference type="Pfam" id="PF00708">
    <property type="entry name" value="Acylphosphatase"/>
    <property type="match status" value="1"/>
</dbReference>
<dbReference type="PROSITE" id="PS00151">
    <property type="entry name" value="ACYLPHOSPHATASE_2"/>
    <property type="match status" value="1"/>
</dbReference>
<evidence type="ECO:0000256" key="5">
    <source>
        <dbReference type="RuleBase" id="RU004168"/>
    </source>
</evidence>
<evidence type="ECO:0000313" key="7">
    <source>
        <dbReference type="EMBL" id="MBL0742309.1"/>
    </source>
</evidence>
<keyword evidence="8" id="KW-1185">Reference proteome</keyword>
<organism evidence="7 8">
    <name type="scientific">Chryseolinea lacunae</name>
    <dbReference type="NCBI Taxonomy" id="2801331"/>
    <lineage>
        <taxon>Bacteria</taxon>
        <taxon>Pseudomonadati</taxon>
        <taxon>Bacteroidota</taxon>
        <taxon>Cytophagia</taxon>
        <taxon>Cytophagales</taxon>
        <taxon>Fulvivirgaceae</taxon>
        <taxon>Chryseolinea</taxon>
    </lineage>
</organism>